<dbReference type="Proteomes" id="UP001566132">
    <property type="component" value="Unassembled WGS sequence"/>
</dbReference>
<gene>
    <name evidence="1" type="ORF">ABEB36_011089</name>
</gene>
<dbReference type="AlphaFoldDB" id="A0ABD1EEQ1"/>
<keyword evidence="2" id="KW-1185">Reference proteome</keyword>
<accession>A0ABD1EEQ1</accession>
<proteinExistence type="predicted"/>
<evidence type="ECO:0000313" key="1">
    <source>
        <dbReference type="EMBL" id="KAL1492925.1"/>
    </source>
</evidence>
<sequence>MEADEFLDFWEFENYRPLRVFKRYIRDFSDLFQMYHEREFKARFRFSKRVVRDILCPIVEETLSTIFIIEFQSINNQIILIFLKVHINPNSLWCRTTFVDGLCTGIYMVLKTMFSDQMIS</sequence>
<evidence type="ECO:0000313" key="2">
    <source>
        <dbReference type="Proteomes" id="UP001566132"/>
    </source>
</evidence>
<evidence type="ECO:0008006" key="3">
    <source>
        <dbReference type="Google" id="ProtNLM"/>
    </source>
</evidence>
<name>A0ABD1EEQ1_HYPHA</name>
<protein>
    <recommendedName>
        <fullName evidence="3">Maturase K</fullName>
    </recommendedName>
</protein>
<reference evidence="1 2" key="1">
    <citation type="submission" date="2024-05" db="EMBL/GenBank/DDBJ databases">
        <title>Genetic variation in Jamaican populations of the coffee berry borer (Hypothenemus hampei).</title>
        <authorList>
            <person name="Errbii M."/>
            <person name="Myrie A."/>
        </authorList>
    </citation>
    <scope>NUCLEOTIDE SEQUENCE [LARGE SCALE GENOMIC DNA]</scope>
    <source>
        <strain evidence="1">JA-Hopewell-2020-01-JO</strain>
        <tissue evidence="1">Whole body</tissue>
    </source>
</reference>
<organism evidence="1 2">
    <name type="scientific">Hypothenemus hampei</name>
    <name type="common">Coffee berry borer</name>
    <dbReference type="NCBI Taxonomy" id="57062"/>
    <lineage>
        <taxon>Eukaryota</taxon>
        <taxon>Metazoa</taxon>
        <taxon>Ecdysozoa</taxon>
        <taxon>Arthropoda</taxon>
        <taxon>Hexapoda</taxon>
        <taxon>Insecta</taxon>
        <taxon>Pterygota</taxon>
        <taxon>Neoptera</taxon>
        <taxon>Endopterygota</taxon>
        <taxon>Coleoptera</taxon>
        <taxon>Polyphaga</taxon>
        <taxon>Cucujiformia</taxon>
        <taxon>Curculionidae</taxon>
        <taxon>Scolytinae</taxon>
        <taxon>Hypothenemus</taxon>
    </lineage>
</organism>
<comment type="caution">
    <text evidence="1">The sequence shown here is derived from an EMBL/GenBank/DDBJ whole genome shotgun (WGS) entry which is preliminary data.</text>
</comment>
<dbReference type="EMBL" id="JBDJPC010000008">
    <property type="protein sequence ID" value="KAL1492925.1"/>
    <property type="molecule type" value="Genomic_DNA"/>
</dbReference>